<feature type="domain" description="G-protein coupled receptors family 1 profile" evidence="6">
    <location>
        <begin position="40"/>
        <end position="292"/>
    </location>
</feature>
<feature type="transmembrane region" description="Helical" evidence="5">
    <location>
        <begin position="27"/>
        <end position="50"/>
    </location>
</feature>
<feature type="transmembrane region" description="Helical" evidence="5">
    <location>
        <begin position="62"/>
        <end position="83"/>
    </location>
</feature>
<evidence type="ECO:0000256" key="3">
    <source>
        <dbReference type="ARBA" id="ARBA00022989"/>
    </source>
</evidence>
<keyword evidence="3 5" id="KW-1133">Transmembrane helix</keyword>
<comment type="subcellular location">
    <subcellularLocation>
        <location evidence="1">Membrane</location>
    </subcellularLocation>
</comment>
<keyword evidence="2 5" id="KW-0812">Transmembrane</keyword>
<feature type="transmembrane region" description="Helical" evidence="5">
    <location>
        <begin position="238"/>
        <end position="260"/>
    </location>
</feature>
<name>A0A818HTD4_9BILA</name>
<accession>A0A818HTD4</accession>
<dbReference type="InterPro" id="IPR017452">
    <property type="entry name" value="GPCR_Rhodpsn_7TM"/>
</dbReference>
<dbReference type="Gene3D" id="1.20.1070.10">
    <property type="entry name" value="Rhodopsin 7-helix transmembrane proteins"/>
    <property type="match status" value="1"/>
</dbReference>
<evidence type="ECO:0000256" key="1">
    <source>
        <dbReference type="ARBA" id="ARBA00004370"/>
    </source>
</evidence>
<keyword evidence="4 5" id="KW-0472">Membrane</keyword>
<feature type="transmembrane region" description="Helical" evidence="5">
    <location>
        <begin position="141"/>
        <end position="160"/>
    </location>
</feature>
<dbReference type="Proteomes" id="UP000663860">
    <property type="component" value="Unassembled WGS sequence"/>
</dbReference>
<dbReference type="PROSITE" id="PS50262">
    <property type="entry name" value="G_PROTEIN_RECEP_F1_2"/>
    <property type="match status" value="1"/>
</dbReference>
<comment type="caution">
    <text evidence="8">The sequence shown here is derived from an EMBL/GenBank/DDBJ whole genome shotgun (WGS) entry which is preliminary data.</text>
</comment>
<dbReference type="Proteomes" id="UP000663868">
    <property type="component" value="Unassembled WGS sequence"/>
</dbReference>
<gene>
    <name evidence="7" type="ORF">IZO911_LOCUS9269</name>
    <name evidence="8" type="ORF">KXQ929_LOCUS782</name>
</gene>
<evidence type="ECO:0000259" key="6">
    <source>
        <dbReference type="PROSITE" id="PS50262"/>
    </source>
</evidence>
<evidence type="ECO:0000256" key="4">
    <source>
        <dbReference type="ARBA" id="ARBA00023136"/>
    </source>
</evidence>
<reference evidence="8" key="1">
    <citation type="submission" date="2021-02" db="EMBL/GenBank/DDBJ databases">
        <authorList>
            <person name="Nowell W R."/>
        </authorList>
    </citation>
    <scope>NUCLEOTIDE SEQUENCE</scope>
</reference>
<organism evidence="8 9">
    <name type="scientific">Adineta steineri</name>
    <dbReference type="NCBI Taxonomy" id="433720"/>
    <lineage>
        <taxon>Eukaryota</taxon>
        <taxon>Metazoa</taxon>
        <taxon>Spiralia</taxon>
        <taxon>Gnathifera</taxon>
        <taxon>Rotifera</taxon>
        <taxon>Eurotatoria</taxon>
        <taxon>Bdelloidea</taxon>
        <taxon>Adinetida</taxon>
        <taxon>Adinetidae</taxon>
        <taxon>Adineta</taxon>
    </lineage>
</organism>
<protein>
    <recommendedName>
        <fullName evidence="6">G-protein coupled receptors family 1 profile domain-containing protein</fullName>
    </recommendedName>
</protein>
<evidence type="ECO:0000256" key="5">
    <source>
        <dbReference type="SAM" id="Phobius"/>
    </source>
</evidence>
<dbReference type="EMBL" id="CAJNOE010000064">
    <property type="protein sequence ID" value="CAF0844912.1"/>
    <property type="molecule type" value="Genomic_DNA"/>
</dbReference>
<proteinExistence type="predicted"/>
<evidence type="ECO:0000313" key="8">
    <source>
        <dbReference type="EMBL" id="CAF3514126.1"/>
    </source>
</evidence>
<feature type="transmembrane region" description="Helical" evidence="5">
    <location>
        <begin position="196"/>
        <end position="218"/>
    </location>
</feature>
<evidence type="ECO:0000313" key="7">
    <source>
        <dbReference type="EMBL" id="CAF0844912.1"/>
    </source>
</evidence>
<dbReference type="GO" id="GO:0016020">
    <property type="term" value="C:membrane"/>
    <property type="evidence" value="ECO:0007669"/>
    <property type="project" value="UniProtKB-SubCell"/>
</dbReference>
<feature type="transmembrane region" description="Helical" evidence="5">
    <location>
        <begin position="103"/>
        <end position="121"/>
    </location>
</feature>
<dbReference type="AlphaFoldDB" id="A0A818HTD4"/>
<dbReference type="SUPFAM" id="SSF81321">
    <property type="entry name" value="Family A G protein-coupled receptor-like"/>
    <property type="match status" value="1"/>
</dbReference>
<evidence type="ECO:0000256" key="2">
    <source>
        <dbReference type="ARBA" id="ARBA00022692"/>
    </source>
</evidence>
<sequence>MSNSSSTSLNGTENILAINNIPVLVRFWTYLISDALSIACSLFVLYYLFFDRALRRALNNHVIIVLLFIGLINEITSVPWILYRQRFGIALIQTPDFYLSSYFFDYATFTTQIILFAWATLERHILIYHDHWISTKQRRFFVHYLPIISILIYTLVYYSVTTFGPFCKNSFVSFLAGGYIIPCVYGNKVLAMWELLAHQVIPTLIIVIFSITLIIRALQQKQRVNQRIQWRKYRKMTIQLLSISALYLVFNSPWVFILFASQYGLPPNITRIYTFYGLYFRNYVIFLFPFVCFGSLSELRDEFKKKFLWCRRQHRVIAETTIESNT</sequence>
<dbReference type="EMBL" id="CAJOBB010000019">
    <property type="protein sequence ID" value="CAF3514126.1"/>
    <property type="molecule type" value="Genomic_DNA"/>
</dbReference>
<feature type="transmembrane region" description="Helical" evidence="5">
    <location>
        <begin position="280"/>
        <end position="299"/>
    </location>
</feature>
<evidence type="ECO:0000313" key="9">
    <source>
        <dbReference type="Proteomes" id="UP000663868"/>
    </source>
</evidence>